<dbReference type="GO" id="GO:0000400">
    <property type="term" value="F:four-way junction DNA binding"/>
    <property type="evidence" value="ECO:0007669"/>
    <property type="project" value="UniProtKB-UniRule"/>
</dbReference>
<dbReference type="HAMAP" id="MF_00031">
    <property type="entry name" value="DNA_HJ_migration_RuvA"/>
    <property type="match status" value="1"/>
</dbReference>
<dbReference type="InterPro" id="IPR036267">
    <property type="entry name" value="RuvA_C_sf"/>
</dbReference>
<comment type="subcellular location">
    <subcellularLocation>
        <location evidence="6">Cytoplasm</location>
    </subcellularLocation>
</comment>
<comment type="caution">
    <text evidence="6">Lacks conserved residue(s) required for the propagation of feature annotation.</text>
</comment>
<dbReference type="InterPro" id="IPR000085">
    <property type="entry name" value="RuvA"/>
</dbReference>
<dbReference type="GO" id="GO:0009378">
    <property type="term" value="F:four-way junction helicase activity"/>
    <property type="evidence" value="ECO:0007669"/>
    <property type="project" value="InterPro"/>
</dbReference>
<gene>
    <name evidence="6 8" type="primary">ruvA</name>
    <name evidence="8" type="ORF">IAC06_02620</name>
</gene>
<dbReference type="GO" id="GO:0005737">
    <property type="term" value="C:cytoplasm"/>
    <property type="evidence" value="ECO:0007669"/>
    <property type="project" value="UniProtKB-SubCell"/>
</dbReference>
<dbReference type="Gene3D" id="1.10.150.20">
    <property type="entry name" value="5' to 3' exonuclease, C-terminal subdomain"/>
    <property type="match status" value="1"/>
</dbReference>
<organism evidence="8 9">
    <name type="scientific">Candidatus Cryptobacteroides intestinavium</name>
    <dbReference type="NCBI Taxonomy" id="2840766"/>
    <lineage>
        <taxon>Bacteria</taxon>
        <taxon>Pseudomonadati</taxon>
        <taxon>Bacteroidota</taxon>
        <taxon>Bacteroidia</taxon>
        <taxon>Bacteroidales</taxon>
        <taxon>Candidatus Cryptobacteroides</taxon>
    </lineage>
</organism>
<reference evidence="8" key="2">
    <citation type="journal article" date="2021" name="PeerJ">
        <title>Extensive microbial diversity within the chicken gut microbiome revealed by metagenomics and culture.</title>
        <authorList>
            <person name="Gilroy R."/>
            <person name="Ravi A."/>
            <person name="Getino M."/>
            <person name="Pursley I."/>
            <person name="Horton D.L."/>
            <person name="Alikhan N.F."/>
            <person name="Baker D."/>
            <person name="Gharbi K."/>
            <person name="Hall N."/>
            <person name="Watson M."/>
            <person name="Adriaenssens E.M."/>
            <person name="Foster-Nyarko E."/>
            <person name="Jarju S."/>
            <person name="Secka A."/>
            <person name="Antonio M."/>
            <person name="Oren A."/>
            <person name="Chaudhuri R.R."/>
            <person name="La Ragione R."/>
            <person name="Hildebrand F."/>
            <person name="Pallen M.J."/>
        </authorList>
    </citation>
    <scope>NUCLEOTIDE SEQUENCE</scope>
    <source>
        <strain evidence="8">B1-20833</strain>
    </source>
</reference>
<accession>A0A9D9ERG3</accession>
<feature type="domain" description="Helix-hairpin-helix DNA-binding motif class 1" evidence="7">
    <location>
        <begin position="107"/>
        <end position="126"/>
    </location>
</feature>
<dbReference type="EMBL" id="JADIMI010000021">
    <property type="protein sequence ID" value="MBO8451765.1"/>
    <property type="molecule type" value="Genomic_DNA"/>
</dbReference>
<dbReference type="GO" id="GO:0005524">
    <property type="term" value="F:ATP binding"/>
    <property type="evidence" value="ECO:0007669"/>
    <property type="project" value="InterPro"/>
</dbReference>
<comment type="function">
    <text evidence="6">The RuvA-RuvB-RuvC complex processes Holliday junction (HJ) DNA during genetic recombination and DNA repair, while the RuvA-RuvB complex plays an important role in the rescue of blocked DNA replication forks via replication fork reversal (RFR). RuvA specifically binds to HJ cruciform DNA, conferring on it an open structure. The RuvB hexamer acts as an ATP-dependent pump, pulling dsDNA into and through the RuvAB complex. HJ branch migration allows RuvC to scan DNA until it finds its consensus sequence, where it cleaves and resolves the cruciform DNA.</text>
</comment>
<evidence type="ECO:0000256" key="6">
    <source>
        <dbReference type="HAMAP-Rule" id="MF_00031"/>
    </source>
</evidence>
<evidence type="ECO:0000256" key="5">
    <source>
        <dbReference type="ARBA" id="ARBA00023204"/>
    </source>
</evidence>
<evidence type="ECO:0000259" key="7">
    <source>
        <dbReference type="SMART" id="SM00278"/>
    </source>
</evidence>
<dbReference type="Gene3D" id="2.40.50.140">
    <property type="entry name" value="Nucleic acid-binding proteins"/>
    <property type="match status" value="1"/>
</dbReference>
<evidence type="ECO:0000256" key="3">
    <source>
        <dbReference type="ARBA" id="ARBA00023125"/>
    </source>
</evidence>
<evidence type="ECO:0000256" key="2">
    <source>
        <dbReference type="ARBA" id="ARBA00022763"/>
    </source>
</evidence>
<dbReference type="Gene3D" id="1.10.8.10">
    <property type="entry name" value="DNA helicase RuvA subunit, C-terminal domain"/>
    <property type="match status" value="1"/>
</dbReference>
<feature type="domain" description="Helix-hairpin-helix DNA-binding motif class 1" evidence="7">
    <location>
        <begin position="72"/>
        <end position="91"/>
    </location>
</feature>
<dbReference type="InterPro" id="IPR013849">
    <property type="entry name" value="DNA_helicase_Holl-junc_RuvA_I"/>
</dbReference>
<evidence type="ECO:0000313" key="9">
    <source>
        <dbReference type="Proteomes" id="UP000823661"/>
    </source>
</evidence>
<dbReference type="SUPFAM" id="SSF47781">
    <property type="entry name" value="RuvA domain 2-like"/>
    <property type="match status" value="1"/>
</dbReference>
<dbReference type="InterPro" id="IPR011114">
    <property type="entry name" value="RuvA_C"/>
</dbReference>
<comment type="domain">
    <text evidence="6">Has three domains with a flexible linker between the domains II and III and assumes an 'L' shape. Domain III is highly mobile and contacts RuvB.</text>
</comment>
<dbReference type="Proteomes" id="UP000823661">
    <property type="component" value="Unassembled WGS sequence"/>
</dbReference>
<protein>
    <recommendedName>
        <fullName evidence="6">Holliday junction branch migration complex subunit RuvA</fullName>
    </recommendedName>
</protein>
<sequence length="195" mass="21504">MIDYIKGKIIELTPTYTVIENSGIGYMIQISLQTFSALENRSDITIYIHHYIREDDEQFYGFATKDERELFRRLIGVSGIGVSTAQMMLSSLSSDEIRNAIISEDINRIKSIKGIGLKTAQRLILELKDKIVKGGGSDSTALFSQCNNAIVEEATTALVLLGFTKANVNKAISAVLKENPSASLESIIKLALKKL</sequence>
<dbReference type="GO" id="GO:0006281">
    <property type="term" value="P:DNA repair"/>
    <property type="evidence" value="ECO:0007669"/>
    <property type="project" value="UniProtKB-UniRule"/>
</dbReference>
<dbReference type="Pfam" id="PF01330">
    <property type="entry name" value="RuvA_N"/>
    <property type="match status" value="1"/>
</dbReference>
<evidence type="ECO:0000313" key="8">
    <source>
        <dbReference type="EMBL" id="MBO8451765.1"/>
    </source>
</evidence>
<dbReference type="InterPro" id="IPR003583">
    <property type="entry name" value="Hlx-hairpin-Hlx_DNA-bd_motif"/>
</dbReference>
<dbReference type="GO" id="GO:0006310">
    <property type="term" value="P:DNA recombination"/>
    <property type="evidence" value="ECO:0007669"/>
    <property type="project" value="UniProtKB-UniRule"/>
</dbReference>
<dbReference type="SMART" id="SM00278">
    <property type="entry name" value="HhH1"/>
    <property type="match status" value="2"/>
</dbReference>
<dbReference type="AlphaFoldDB" id="A0A9D9ERG3"/>
<dbReference type="InterPro" id="IPR012340">
    <property type="entry name" value="NA-bd_OB-fold"/>
</dbReference>
<dbReference type="SUPFAM" id="SSF46929">
    <property type="entry name" value="DNA helicase RuvA subunit, C-terminal domain"/>
    <property type="match status" value="1"/>
</dbReference>
<dbReference type="NCBIfam" id="TIGR00084">
    <property type="entry name" value="ruvA"/>
    <property type="match status" value="1"/>
</dbReference>
<dbReference type="InterPro" id="IPR010994">
    <property type="entry name" value="RuvA_2-like"/>
</dbReference>
<dbReference type="GO" id="GO:0009379">
    <property type="term" value="C:Holliday junction helicase complex"/>
    <property type="evidence" value="ECO:0007669"/>
    <property type="project" value="InterPro"/>
</dbReference>
<keyword evidence="1 6" id="KW-0963">Cytoplasm</keyword>
<comment type="caution">
    <text evidence="8">The sequence shown here is derived from an EMBL/GenBank/DDBJ whole genome shotgun (WGS) entry which is preliminary data.</text>
</comment>
<dbReference type="CDD" id="cd14332">
    <property type="entry name" value="UBA_RuvA_C"/>
    <property type="match status" value="1"/>
</dbReference>
<comment type="subunit">
    <text evidence="6">Homotetramer. Forms an RuvA(8)-RuvB(12)-Holliday junction (HJ) complex. HJ DNA is sandwiched between 2 RuvA tetramers; dsDNA enters through RuvA and exits via RuvB. An RuvB hexamer assembles on each DNA strand where it exits the tetramer. Each RuvB hexamer is contacted by two RuvA subunits (via domain III) on 2 adjacent RuvB subunits; this complex drives branch migration. In the full resolvosome a probable DNA-RuvA(4)-RuvB(12)-RuvC(2) complex forms which resolves the HJ.</text>
</comment>
<keyword evidence="4 6" id="KW-0233">DNA recombination</keyword>
<proteinExistence type="inferred from homology"/>
<dbReference type="Pfam" id="PF07499">
    <property type="entry name" value="RuvA_C"/>
    <property type="match status" value="1"/>
</dbReference>
<keyword evidence="2 6" id="KW-0227">DNA damage</keyword>
<keyword evidence="5 6" id="KW-0234">DNA repair</keyword>
<feature type="region of interest" description="Domain III" evidence="6">
    <location>
        <begin position="152"/>
        <end position="195"/>
    </location>
</feature>
<name>A0A9D9ERG3_9BACT</name>
<keyword evidence="3 6" id="KW-0238">DNA-binding</keyword>
<evidence type="ECO:0000256" key="1">
    <source>
        <dbReference type="ARBA" id="ARBA00022490"/>
    </source>
</evidence>
<reference evidence="8" key="1">
    <citation type="submission" date="2020-10" db="EMBL/GenBank/DDBJ databases">
        <authorList>
            <person name="Gilroy R."/>
        </authorList>
    </citation>
    <scope>NUCLEOTIDE SEQUENCE</scope>
    <source>
        <strain evidence="8">B1-20833</strain>
    </source>
</reference>
<comment type="similarity">
    <text evidence="6">Belongs to the RuvA family.</text>
</comment>
<dbReference type="Pfam" id="PF14520">
    <property type="entry name" value="HHH_5"/>
    <property type="match status" value="1"/>
</dbReference>
<dbReference type="GO" id="GO:0048476">
    <property type="term" value="C:Holliday junction resolvase complex"/>
    <property type="evidence" value="ECO:0007669"/>
    <property type="project" value="UniProtKB-UniRule"/>
</dbReference>
<evidence type="ECO:0000256" key="4">
    <source>
        <dbReference type="ARBA" id="ARBA00023172"/>
    </source>
</evidence>
<dbReference type="SUPFAM" id="SSF50249">
    <property type="entry name" value="Nucleic acid-binding proteins"/>
    <property type="match status" value="1"/>
</dbReference>